<evidence type="ECO:0000256" key="1">
    <source>
        <dbReference type="SAM" id="MobiDB-lite"/>
    </source>
</evidence>
<dbReference type="AlphaFoldDB" id="A0A9P8XT55"/>
<evidence type="ECO:0000313" key="3">
    <source>
        <dbReference type="Proteomes" id="UP000756346"/>
    </source>
</evidence>
<dbReference type="RefSeq" id="XP_046004299.1">
    <property type="nucleotide sequence ID" value="XM_046163027.1"/>
</dbReference>
<protein>
    <submittedName>
        <fullName evidence="2">Uncharacterized protein</fullName>
    </submittedName>
</protein>
<name>A0A9P8XT55_9PEZI</name>
<feature type="region of interest" description="Disordered" evidence="1">
    <location>
        <begin position="47"/>
        <end position="108"/>
    </location>
</feature>
<reference evidence="2" key="1">
    <citation type="journal article" date="2021" name="Nat. Commun.">
        <title>Genetic determinants of endophytism in the Arabidopsis root mycobiome.</title>
        <authorList>
            <person name="Mesny F."/>
            <person name="Miyauchi S."/>
            <person name="Thiergart T."/>
            <person name="Pickel B."/>
            <person name="Atanasova L."/>
            <person name="Karlsson M."/>
            <person name="Huettel B."/>
            <person name="Barry K.W."/>
            <person name="Haridas S."/>
            <person name="Chen C."/>
            <person name="Bauer D."/>
            <person name="Andreopoulos W."/>
            <person name="Pangilinan J."/>
            <person name="LaButti K."/>
            <person name="Riley R."/>
            <person name="Lipzen A."/>
            <person name="Clum A."/>
            <person name="Drula E."/>
            <person name="Henrissat B."/>
            <person name="Kohler A."/>
            <person name="Grigoriev I.V."/>
            <person name="Martin F.M."/>
            <person name="Hacquard S."/>
        </authorList>
    </citation>
    <scope>NUCLEOTIDE SEQUENCE</scope>
    <source>
        <strain evidence="2">MPI-CAGE-CH-0230</strain>
    </source>
</reference>
<dbReference type="Proteomes" id="UP000756346">
    <property type="component" value="Unassembled WGS sequence"/>
</dbReference>
<accession>A0A9P8XT55</accession>
<sequence length="187" mass="20163">MVACPPHRRVRSIVVSVGVAHSYSPSTFHGTVCSRLRRLVDHQLHGKTMGKHHLAAKTTSRAGHRTARRRSASSPLASPSMAPTRQARGPSNRRTAHHWRSMQGSSRVQPLPHCAGLRLPGDNIPVGGLGGVVSKFESKTLAGLDEHGDHIRIARSHITRGASPALLVFPAWSLSPVSQVIITFVSL</sequence>
<keyword evidence="3" id="KW-1185">Reference proteome</keyword>
<gene>
    <name evidence="2" type="ORF">B0I36DRAFT_56008</name>
</gene>
<feature type="compositionally biased region" description="Low complexity" evidence="1">
    <location>
        <begin position="72"/>
        <end position="84"/>
    </location>
</feature>
<organism evidence="2 3">
    <name type="scientific">Microdochium trichocladiopsis</name>
    <dbReference type="NCBI Taxonomy" id="1682393"/>
    <lineage>
        <taxon>Eukaryota</taxon>
        <taxon>Fungi</taxon>
        <taxon>Dikarya</taxon>
        <taxon>Ascomycota</taxon>
        <taxon>Pezizomycotina</taxon>
        <taxon>Sordariomycetes</taxon>
        <taxon>Xylariomycetidae</taxon>
        <taxon>Xylariales</taxon>
        <taxon>Microdochiaceae</taxon>
        <taxon>Microdochium</taxon>
    </lineage>
</organism>
<dbReference type="EMBL" id="JAGTJQ010000016">
    <property type="protein sequence ID" value="KAH7010814.1"/>
    <property type="molecule type" value="Genomic_DNA"/>
</dbReference>
<dbReference type="GeneID" id="70192573"/>
<feature type="compositionally biased region" description="Basic residues" evidence="1">
    <location>
        <begin position="62"/>
        <end position="71"/>
    </location>
</feature>
<comment type="caution">
    <text evidence="2">The sequence shown here is derived from an EMBL/GenBank/DDBJ whole genome shotgun (WGS) entry which is preliminary data.</text>
</comment>
<evidence type="ECO:0000313" key="2">
    <source>
        <dbReference type="EMBL" id="KAH7010814.1"/>
    </source>
</evidence>
<proteinExistence type="predicted"/>